<proteinExistence type="predicted"/>
<evidence type="ECO:0000313" key="1">
    <source>
        <dbReference type="EMBL" id="JAI04704.1"/>
    </source>
</evidence>
<dbReference type="EMBL" id="GBXM01003874">
    <property type="protein sequence ID" value="JAI04704.1"/>
    <property type="molecule type" value="Transcribed_RNA"/>
</dbReference>
<name>A0A0E9XSM8_ANGAN</name>
<reference evidence="1" key="1">
    <citation type="submission" date="2014-11" db="EMBL/GenBank/DDBJ databases">
        <authorList>
            <person name="Amaro Gonzalez C."/>
        </authorList>
    </citation>
    <scope>NUCLEOTIDE SEQUENCE</scope>
</reference>
<protein>
    <submittedName>
        <fullName evidence="1">Uncharacterized protein</fullName>
    </submittedName>
</protein>
<organism evidence="1">
    <name type="scientific">Anguilla anguilla</name>
    <name type="common">European freshwater eel</name>
    <name type="synonym">Muraena anguilla</name>
    <dbReference type="NCBI Taxonomy" id="7936"/>
    <lineage>
        <taxon>Eukaryota</taxon>
        <taxon>Metazoa</taxon>
        <taxon>Chordata</taxon>
        <taxon>Craniata</taxon>
        <taxon>Vertebrata</taxon>
        <taxon>Euteleostomi</taxon>
        <taxon>Actinopterygii</taxon>
        <taxon>Neopterygii</taxon>
        <taxon>Teleostei</taxon>
        <taxon>Anguilliformes</taxon>
        <taxon>Anguillidae</taxon>
        <taxon>Anguilla</taxon>
    </lineage>
</organism>
<sequence>MYSLRTDEISICHHSPNILHQTQQPVVITYDCYNLA</sequence>
<reference evidence="1" key="2">
    <citation type="journal article" date="2015" name="Fish Shellfish Immunol.">
        <title>Early steps in the European eel (Anguilla anguilla)-Vibrio vulnificus interaction in the gills: Role of the RtxA13 toxin.</title>
        <authorList>
            <person name="Callol A."/>
            <person name="Pajuelo D."/>
            <person name="Ebbesson L."/>
            <person name="Teles M."/>
            <person name="MacKenzie S."/>
            <person name="Amaro C."/>
        </authorList>
    </citation>
    <scope>NUCLEOTIDE SEQUENCE</scope>
</reference>
<accession>A0A0E9XSM8</accession>
<dbReference type="AlphaFoldDB" id="A0A0E9XSM8"/>